<sequence>MEYVTYHCICNELIVALPKPLEQLPSRTLDGSRICNIGTSEGSVANATVDQNAVILKLEDGFEKRYQLRCTRCGLTVGYELGLSHYEESKNATGARLDTLFLLDGGLQTTEELRAGTMNQQDPQGAATTAT</sequence>
<dbReference type="GO" id="GO:0006888">
    <property type="term" value="P:endoplasmic reticulum to Golgi vesicle-mediated transport"/>
    <property type="evidence" value="ECO:0007669"/>
    <property type="project" value="TreeGrafter"/>
</dbReference>
<dbReference type="AlphaFoldDB" id="A0A4U0UA83"/>
<dbReference type="Proteomes" id="UP000308549">
    <property type="component" value="Unassembled WGS sequence"/>
</dbReference>
<accession>A0A4U0UA83</accession>
<organism evidence="3 4">
    <name type="scientific">Salinomyces thailandicus</name>
    <dbReference type="NCBI Taxonomy" id="706561"/>
    <lineage>
        <taxon>Eukaryota</taxon>
        <taxon>Fungi</taxon>
        <taxon>Dikarya</taxon>
        <taxon>Ascomycota</taxon>
        <taxon>Pezizomycotina</taxon>
        <taxon>Dothideomycetes</taxon>
        <taxon>Dothideomycetidae</taxon>
        <taxon>Mycosphaerellales</taxon>
        <taxon>Teratosphaeriaceae</taxon>
        <taxon>Salinomyces</taxon>
    </lineage>
</organism>
<keyword evidence="4" id="KW-1185">Reference proteome</keyword>
<comment type="similarity">
    <text evidence="1">Belongs to the STEEP1 family.</text>
</comment>
<gene>
    <name evidence="3" type="ORF">B0A50_02201</name>
</gene>
<evidence type="ECO:0000313" key="3">
    <source>
        <dbReference type="EMBL" id="TKA31356.1"/>
    </source>
</evidence>
<dbReference type="EMBL" id="NAJL01000008">
    <property type="protein sequence ID" value="TKA31356.1"/>
    <property type="molecule type" value="Genomic_DNA"/>
</dbReference>
<comment type="caution">
    <text evidence="3">The sequence shown here is derived from an EMBL/GenBank/DDBJ whole genome shotgun (WGS) entry which is preliminary data.</text>
</comment>
<dbReference type="OrthoDB" id="418131at2759"/>
<protein>
    <recommendedName>
        <fullName evidence="2">STEEP1 domain-containing protein</fullName>
    </recommendedName>
</protein>
<feature type="domain" description="STEEP1" evidence="2">
    <location>
        <begin position="3"/>
        <end position="112"/>
    </location>
</feature>
<evidence type="ECO:0000259" key="2">
    <source>
        <dbReference type="Pfam" id="PF25809"/>
    </source>
</evidence>
<reference evidence="3 4" key="1">
    <citation type="submission" date="2017-03" db="EMBL/GenBank/DDBJ databases">
        <title>Genomes of endolithic fungi from Antarctica.</title>
        <authorList>
            <person name="Coleine C."/>
            <person name="Masonjones S."/>
            <person name="Stajich J.E."/>
        </authorList>
    </citation>
    <scope>NUCLEOTIDE SEQUENCE [LARGE SCALE GENOMIC DNA]</scope>
    <source>
        <strain evidence="3 4">CCFEE 6315</strain>
    </source>
</reference>
<dbReference type="InterPro" id="IPR057965">
    <property type="entry name" value="STEEP1_dom"/>
</dbReference>
<dbReference type="PANTHER" id="PTHR46355:SF1">
    <property type="entry name" value="STING ER EXIT PROTEIN"/>
    <property type="match status" value="1"/>
</dbReference>
<dbReference type="GO" id="GO:0005737">
    <property type="term" value="C:cytoplasm"/>
    <property type="evidence" value="ECO:0007669"/>
    <property type="project" value="GOC"/>
</dbReference>
<name>A0A4U0UA83_9PEZI</name>
<dbReference type="GO" id="GO:0090158">
    <property type="term" value="P:endoplasmic reticulum membrane organization"/>
    <property type="evidence" value="ECO:0007669"/>
    <property type="project" value="TreeGrafter"/>
</dbReference>
<dbReference type="Pfam" id="PF25809">
    <property type="entry name" value="STEEP1"/>
    <property type="match status" value="1"/>
</dbReference>
<evidence type="ECO:0000313" key="4">
    <source>
        <dbReference type="Proteomes" id="UP000308549"/>
    </source>
</evidence>
<proteinExistence type="inferred from homology"/>
<dbReference type="InterPro" id="IPR029704">
    <property type="entry name" value="STEEP-like"/>
</dbReference>
<dbReference type="PANTHER" id="PTHR46355">
    <property type="entry name" value="UPF0428 PROTEIN CXORF56"/>
    <property type="match status" value="1"/>
</dbReference>
<evidence type="ECO:0000256" key="1">
    <source>
        <dbReference type="ARBA" id="ARBA00024205"/>
    </source>
</evidence>